<dbReference type="EMBL" id="LAQI01000064">
    <property type="protein sequence ID" value="KKY23729.1"/>
    <property type="molecule type" value="Genomic_DNA"/>
</dbReference>
<dbReference type="AlphaFoldDB" id="A0A0G2EN24"/>
<sequence length="381" mass="42996">MPLISGLTLPGRPQPLAPPQSLSLSRTIHTPEQHTMPRATTATTPPEHSPGPRGALARASLLGLPREVRNLVYEFVLYASRRPAVGNDYATARPLLLDALAHGPARVLLLVNRQIHAEYVEAAYRYCQLHGELGPEDSGELKLSTRAWPKQQPALLQHLRNWEVQTDFTDVVGDPFMPRWVLYLGSLPLSQSLELKQLNLEASLEKVLPQMPALRELTLRLVLPPYPRLQKFLTSGFDFARFLSYQPPLLPQAQAQADTSSSHRLPPPRLRRLTKLVTPDFSDDGAETYIDGTHVLELMERVDRVCQKTGRLQKASELVRDPNYWKFYQESLTAGKHWVMHSERAVAYAEARACAQRGYDRWVARGKPMWNEADVDWVGGD</sequence>
<proteinExistence type="predicted"/>
<dbReference type="Proteomes" id="UP000034182">
    <property type="component" value="Unassembled WGS sequence"/>
</dbReference>
<evidence type="ECO:0000313" key="3">
    <source>
        <dbReference type="Proteomes" id="UP000034182"/>
    </source>
</evidence>
<feature type="region of interest" description="Disordered" evidence="1">
    <location>
        <begin position="1"/>
        <end position="23"/>
    </location>
</feature>
<protein>
    <submittedName>
        <fullName evidence="2">Uncharacterized protein</fullName>
    </submittedName>
</protein>
<evidence type="ECO:0000256" key="1">
    <source>
        <dbReference type="SAM" id="MobiDB-lite"/>
    </source>
</evidence>
<reference evidence="2 3" key="1">
    <citation type="submission" date="2015-03" db="EMBL/GenBank/DDBJ databases">
        <authorList>
            <person name="Morales-Cruz A."/>
            <person name="Amrine K.C."/>
            <person name="Cantu D."/>
        </authorList>
    </citation>
    <scope>NUCLEOTIDE SEQUENCE [LARGE SCALE GENOMIC DNA]</scope>
    <source>
        <strain evidence="2">DS831</strain>
    </source>
</reference>
<accession>A0A0G2EN24</accession>
<organism evidence="2 3">
    <name type="scientific">Diplodia seriata</name>
    <dbReference type="NCBI Taxonomy" id="420778"/>
    <lineage>
        <taxon>Eukaryota</taxon>
        <taxon>Fungi</taxon>
        <taxon>Dikarya</taxon>
        <taxon>Ascomycota</taxon>
        <taxon>Pezizomycotina</taxon>
        <taxon>Dothideomycetes</taxon>
        <taxon>Dothideomycetes incertae sedis</taxon>
        <taxon>Botryosphaeriales</taxon>
        <taxon>Botryosphaeriaceae</taxon>
        <taxon>Diplodia</taxon>
    </lineage>
</organism>
<name>A0A0G2EN24_9PEZI</name>
<comment type="caution">
    <text evidence="2">The sequence shown here is derived from an EMBL/GenBank/DDBJ whole genome shotgun (WGS) entry which is preliminary data.</text>
</comment>
<reference evidence="2 3" key="2">
    <citation type="submission" date="2015-05" db="EMBL/GenBank/DDBJ databases">
        <title>Distinctive expansion of gene families associated with plant cell wall degradation and secondary metabolism in the genomes of grapevine trunk pathogens.</title>
        <authorList>
            <person name="Lawrence D.P."/>
            <person name="Travadon R."/>
            <person name="Rolshausen P.E."/>
            <person name="Baumgartner K."/>
        </authorList>
    </citation>
    <scope>NUCLEOTIDE SEQUENCE [LARGE SCALE GENOMIC DNA]</scope>
    <source>
        <strain evidence="2">DS831</strain>
    </source>
</reference>
<gene>
    <name evidence="2" type="ORF">UCDDS831_g02760</name>
</gene>
<evidence type="ECO:0000313" key="2">
    <source>
        <dbReference type="EMBL" id="KKY23729.1"/>
    </source>
</evidence>